<reference evidence="2" key="1">
    <citation type="journal article" date="2023" name="Int. J. Syst. Evol. Microbiol.">
        <title>Mesoterricola silvestris gen. nov., sp. nov., Mesoterricola sediminis sp. nov., Geothrix oryzae sp. nov., Geothrix edaphica sp. nov., Geothrix rubra sp. nov., and Geothrix limicola sp. nov., six novel members of Acidobacteriota isolated from soils.</title>
        <authorList>
            <person name="Itoh H."/>
            <person name="Sugisawa Y."/>
            <person name="Mise K."/>
            <person name="Xu Z."/>
            <person name="Kuniyasu M."/>
            <person name="Ushijima N."/>
            <person name="Kawano K."/>
            <person name="Kobayashi E."/>
            <person name="Shiratori Y."/>
            <person name="Masuda Y."/>
            <person name="Senoo K."/>
        </authorList>
    </citation>
    <scope>NUCLEOTIDE SEQUENCE [LARGE SCALE GENOMIC DNA]</scope>
    <source>
        <strain evidence="2">W79</strain>
    </source>
</reference>
<dbReference type="EMBL" id="AP027080">
    <property type="protein sequence ID" value="BDU72320.1"/>
    <property type="molecule type" value="Genomic_DNA"/>
</dbReference>
<dbReference type="AlphaFoldDB" id="A0AA48K8P0"/>
<evidence type="ECO:0000313" key="2">
    <source>
        <dbReference type="Proteomes" id="UP001238179"/>
    </source>
</evidence>
<dbReference type="RefSeq" id="WP_316415233.1">
    <property type="nucleotide sequence ID" value="NZ_AP027080.1"/>
</dbReference>
<protein>
    <submittedName>
        <fullName evidence="1">Uncharacterized protein</fullName>
    </submittedName>
</protein>
<accession>A0AA48K8P0</accession>
<evidence type="ECO:0000313" key="1">
    <source>
        <dbReference type="EMBL" id="BDU72320.1"/>
    </source>
</evidence>
<sequence>MDPHTTRILISALASNARVEAMKAENQHRLATGNSVAYGEDAFLIEAGHLENLAHEIG</sequence>
<dbReference type="Proteomes" id="UP001238179">
    <property type="component" value="Chromosome"/>
</dbReference>
<gene>
    <name evidence="1" type="ORF">METEAL_14940</name>
</gene>
<proteinExistence type="predicted"/>
<dbReference type="KEGG" id="msil:METEAL_14940"/>
<keyword evidence="2" id="KW-1185">Reference proteome</keyword>
<name>A0AA48K8P0_9BACT</name>
<organism evidence="1 2">
    <name type="scientific">Mesoterricola silvestris</name>
    <dbReference type="NCBI Taxonomy" id="2927979"/>
    <lineage>
        <taxon>Bacteria</taxon>
        <taxon>Pseudomonadati</taxon>
        <taxon>Acidobacteriota</taxon>
        <taxon>Holophagae</taxon>
        <taxon>Holophagales</taxon>
        <taxon>Holophagaceae</taxon>
        <taxon>Mesoterricola</taxon>
    </lineage>
</organism>